<dbReference type="InterPro" id="IPR058627">
    <property type="entry name" value="MdtA-like_C"/>
</dbReference>
<dbReference type="SUPFAM" id="SSF111369">
    <property type="entry name" value="HlyD-like secretion proteins"/>
    <property type="match status" value="1"/>
</dbReference>
<organism evidence="4 5">
    <name type="scientific">Pararcticibacter amylolyticus</name>
    <dbReference type="NCBI Taxonomy" id="2173175"/>
    <lineage>
        <taxon>Bacteria</taxon>
        <taxon>Pseudomonadati</taxon>
        <taxon>Bacteroidota</taxon>
        <taxon>Sphingobacteriia</taxon>
        <taxon>Sphingobacteriales</taxon>
        <taxon>Sphingobacteriaceae</taxon>
        <taxon>Pararcticibacter</taxon>
    </lineage>
</organism>
<dbReference type="EMBL" id="QEAS01000014">
    <property type="protein sequence ID" value="PWG79525.1"/>
    <property type="molecule type" value="Genomic_DNA"/>
</dbReference>
<evidence type="ECO:0000259" key="3">
    <source>
        <dbReference type="Pfam" id="PF25973"/>
    </source>
</evidence>
<dbReference type="Gene3D" id="2.40.50.100">
    <property type="match status" value="2"/>
</dbReference>
<keyword evidence="5" id="KW-1185">Reference proteome</keyword>
<dbReference type="AlphaFoldDB" id="A0A2U2PDP5"/>
<sequence length="336" mass="36108">MILMLSCGNNASRNEAVREDIIPVRLQELEQGSDGLAIRASGTFTTDDETVLSFKTGGVINRVLVKEGDAVKAGQLLATLNLTEVNAGAQQAVLAKEKAERDYQRAYKLYKDSVATLEQMQNAKTALEVAQQQVKAASFNRNYSEIRATVAGFVLQRFVNEGQVVGPGTPVLQINGAGGGEWLVKAGVSDRQWAAINKGDEATVESDALPGKNLSAFVYKKSEGIDPASGTFIIHLKLKDKASGKIASGMFARADIHPAKKNVNTWTIPYDALLDGDEGKGYVFTTNDRKTATKTEVKIGDIRKDKVLITGGLEGAKFLIVSGSPYLNDGSKIKVQ</sequence>
<dbReference type="PANTHER" id="PTHR30469">
    <property type="entry name" value="MULTIDRUG RESISTANCE PROTEIN MDTA"/>
    <property type="match status" value="1"/>
</dbReference>
<reference evidence="4 5" key="1">
    <citation type="submission" date="2018-04" db="EMBL/GenBank/DDBJ databases">
        <title>Pedobacter chongqingensis sp. nov., isolated from a rottenly hemp rope.</title>
        <authorList>
            <person name="Cai Y."/>
        </authorList>
    </citation>
    <scope>NUCLEOTIDE SEQUENCE [LARGE SCALE GENOMIC DNA]</scope>
    <source>
        <strain evidence="4 5">FJ4-8</strain>
    </source>
</reference>
<comment type="caution">
    <text evidence="4">The sequence shown here is derived from an EMBL/GenBank/DDBJ whole genome shotgun (WGS) entry which is preliminary data.</text>
</comment>
<name>A0A2U2PDP5_9SPHI</name>
<dbReference type="NCBIfam" id="TIGR01730">
    <property type="entry name" value="RND_mfp"/>
    <property type="match status" value="1"/>
</dbReference>
<gene>
    <name evidence="4" type="ORF">DDR33_17275</name>
</gene>
<accession>A0A2U2PDP5</accession>
<evidence type="ECO:0000259" key="2">
    <source>
        <dbReference type="Pfam" id="PF25967"/>
    </source>
</evidence>
<evidence type="ECO:0000256" key="1">
    <source>
        <dbReference type="ARBA" id="ARBA00009477"/>
    </source>
</evidence>
<protein>
    <submittedName>
        <fullName evidence="4">Efflux RND transporter periplasmic adaptor subunit</fullName>
    </submittedName>
</protein>
<feature type="domain" description="CzcB-like barrel-sandwich hybrid" evidence="3">
    <location>
        <begin position="55"/>
        <end position="174"/>
    </location>
</feature>
<evidence type="ECO:0000313" key="4">
    <source>
        <dbReference type="EMBL" id="PWG79525.1"/>
    </source>
</evidence>
<dbReference type="Pfam" id="PF25973">
    <property type="entry name" value="BSH_CzcB"/>
    <property type="match status" value="1"/>
</dbReference>
<proteinExistence type="inferred from homology"/>
<dbReference type="Proteomes" id="UP000245647">
    <property type="component" value="Unassembled WGS sequence"/>
</dbReference>
<dbReference type="GO" id="GO:0015562">
    <property type="term" value="F:efflux transmembrane transporter activity"/>
    <property type="evidence" value="ECO:0007669"/>
    <property type="project" value="TreeGrafter"/>
</dbReference>
<dbReference type="Pfam" id="PF25967">
    <property type="entry name" value="RND-MFP_C"/>
    <property type="match status" value="1"/>
</dbReference>
<dbReference type="OrthoDB" id="9798190at2"/>
<dbReference type="Gene3D" id="2.40.30.170">
    <property type="match status" value="1"/>
</dbReference>
<dbReference type="InterPro" id="IPR006143">
    <property type="entry name" value="RND_pump_MFP"/>
</dbReference>
<dbReference type="Gene3D" id="2.40.420.20">
    <property type="match status" value="1"/>
</dbReference>
<evidence type="ECO:0000313" key="5">
    <source>
        <dbReference type="Proteomes" id="UP000245647"/>
    </source>
</evidence>
<feature type="domain" description="Multidrug resistance protein MdtA-like C-terminal permuted SH3" evidence="2">
    <location>
        <begin position="267"/>
        <end position="323"/>
    </location>
</feature>
<dbReference type="PANTHER" id="PTHR30469:SF15">
    <property type="entry name" value="HLYD FAMILY OF SECRETION PROTEINS"/>
    <property type="match status" value="1"/>
</dbReference>
<comment type="similarity">
    <text evidence="1">Belongs to the membrane fusion protein (MFP) (TC 8.A.1) family.</text>
</comment>
<dbReference type="GO" id="GO:1990281">
    <property type="term" value="C:efflux pump complex"/>
    <property type="evidence" value="ECO:0007669"/>
    <property type="project" value="TreeGrafter"/>
</dbReference>
<dbReference type="InterPro" id="IPR058647">
    <property type="entry name" value="BSH_CzcB-like"/>
</dbReference>